<keyword evidence="1" id="KW-0732">Signal</keyword>
<comment type="caution">
    <text evidence="2">The sequence shown here is derived from an EMBL/GenBank/DDBJ whole genome shotgun (WGS) entry which is preliminary data.</text>
</comment>
<dbReference type="RefSeq" id="WP_132794079.1">
    <property type="nucleotide sequence ID" value="NZ_SLXM01000003.1"/>
</dbReference>
<dbReference type="AlphaFoldDB" id="A0A4R2NVS9"/>
<evidence type="ECO:0000313" key="3">
    <source>
        <dbReference type="Proteomes" id="UP000294564"/>
    </source>
</evidence>
<feature type="signal peptide" evidence="1">
    <location>
        <begin position="1"/>
        <end position="22"/>
    </location>
</feature>
<keyword evidence="3" id="KW-1185">Reference proteome</keyword>
<gene>
    <name evidence="2" type="ORF">EV195_10357</name>
</gene>
<dbReference type="Proteomes" id="UP000294564">
    <property type="component" value="Unassembled WGS sequence"/>
</dbReference>
<proteinExistence type="predicted"/>
<protein>
    <submittedName>
        <fullName evidence="2">Uncharacterized protein (DUF2141 family)</fullName>
    </submittedName>
</protein>
<evidence type="ECO:0000313" key="2">
    <source>
        <dbReference type="EMBL" id="TCP25698.1"/>
    </source>
</evidence>
<accession>A0A4R2NVS9</accession>
<name>A0A4R2NVS9_9FLAO</name>
<dbReference type="Pfam" id="PF09912">
    <property type="entry name" value="DUF2141"/>
    <property type="match status" value="1"/>
</dbReference>
<organism evidence="2 3">
    <name type="scientific">Tenacibaculum skagerrakense</name>
    <dbReference type="NCBI Taxonomy" id="186571"/>
    <lineage>
        <taxon>Bacteria</taxon>
        <taxon>Pseudomonadati</taxon>
        <taxon>Bacteroidota</taxon>
        <taxon>Flavobacteriia</taxon>
        <taxon>Flavobacteriales</taxon>
        <taxon>Flavobacteriaceae</taxon>
        <taxon>Tenacibaculum</taxon>
    </lineage>
</organism>
<dbReference type="EMBL" id="SLXM01000003">
    <property type="protein sequence ID" value="TCP25698.1"/>
    <property type="molecule type" value="Genomic_DNA"/>
</dbReference>
<dbReference type="OrthoDB" id="9788332at2"/>
<evidence type="ECO:0000256" key="1">
    <source>
        <dbReference type="SAM" id="SignalP"/>
    </source>
</evidence>
<feature type="chain" id="PRO_5020391312" evidence="1">
    <location>
        <begin position="23"/>
        <end position="138"/>
    </location>
</feature>
<reference evidence="2 3" key="1">
    <citation type="submission" date="2019-03" db="EMBL/GenBank/DDBJ databases">
        <title>Genomic Encyclopedia of Type Strains, Phase IV (KMG-IV): sequencing the most valuable type-strain genomes for metagenomic binning, comparative biology and taxonomic classification.</title>
        <authorList>
            <person name="Goeker M."/>
        </authorList>
    </citation>
    <scope>NUCLEOTIDE SEQUENCE [LARGE SCALE GENOMIC DNA]</scope>
    <source>
        <strain evidence="2 3">DSM 14836</strain>
    </source>
</reference>
<sequence>MKVLITLLIALTTTTFSLFSQNAQTITVTISNVSSNEGTVKFGLHNKETFMKMNPLQVAESTIENGKCKIVFKNVPAGEYAITCFHDKNNNGKMDFQSNGMPLEAYGASNNVMNFGPPQYDDAKFTITDKDVSLDIKL</sequence>
<dbReference type="InterPro" id="IPR018673">
    <property type="entry name" value="DUF2141"/>
</dbReference>